<reference evidence="3 4" key="1">
    <citation type="journal article" date="2011" name="BMC Genomics">
        <title>Comparative genome analysis and genome-guided physiological analysis of Roseobacter litoralis.</title>
        <authorList>
            <person name="Kalhoefer D."/>
            <person name="Thole S."/>
            <person name="Voget S."/>
            <person name="Lehmann R."/>
            <person name="Liesegang H."/>
            <person name="Wollher A."/>
            <person name="Daniel R."/>
            <person name="Simon M."/>
            <person name="Brinkhoff T."/>
        </authorList>
    </citation>
    <scope>NUCLEOTIDE SEQUENCE [LARGE SCALE GENOMIC DNA]</scope>
    <source>
        <strain evidence="4">ATCC 49566 / DSM 6996 / JCM 21268 / NBRC 15278 / OCh 149</strain>
    </source>
</reference>
<protein>
    <recommendedName>
        <fullName evidence="2">DUF2059 domain-containing protein</fullName>
    </recommendedName>
</protein>
<name>F7ZJQ1_ROSLO</name>
<dbReference type="RefSeq" id="WP_013961810.1">
    <property type="nucleotide sequence ID" value="NC_015730.1"/>
</dbReference>
<dbReference type="OrthoDB" id="7841298at2"/>
<keyword evidence="1" id="KW-0732">Signal</keyword>
<dbReference type="InterPro" id="IPR018637">
    <property type="entry name" value="DUF2059"/>
</dbReference>
<dbReference type="EMBL" id="CP002623">
    <property type="protein sequence ID" value="AEI93882.1"/>
    <property type="molecule type" value="Genomic_DNA"/>
</dbReference>
<accession>F7ZJQ1</accession>
<proteinExistence type="predicted"/>
<gene>
    <name evidence="3" type="ordered locus">RLO149_c018960</name>
</gene>
<evidence type="ECO:0000313" key="3">
    <source>
        <dbReference type="EMBL" id="AEI93882.1"/>
    </source>
</evidence>
<keyword evidence="4" id="KW-1185">Reference proteome</keyword>
<feature type="domain" description="DUF2059" evidence="2">
    <location>
        <begin position="76"/>
        <end position="130"/>
    </location>
</feature>
<evidence type="ECO:0000256" key="1">
    <source>
        <dbReference type="SAM" id="SignalP"/>
    </source>
</evidence>
<feature type="signal peptide" evidence="1">
    <location>
        <begin position="1"/>
        <end position="21"/>
    </location>
</feature>
<evidence type="ECO:0000259" key="2">
    <source>
        <dbReference type="Pfam" id="PF09832"/>
    </source>
</evidence>
<dbReference type="Proteomes" id="UP000001353">
    <property type="component" value="Chromosome"/>
</dbReference>
<dbReference type="Pfam" id="PF09832">
    <property type="entry name" value="DUF2059"/>
    <property type="match status" value="1"/>
</dbReference>
<feature type="chain" id="PRO_5003373230" description="DUF2059 domain-containing protein" evidence="1">
    <location>
        <begin position="22"/>
        <end position="269"/>
    </location>
</feature>
<dbReference type="STRING" id="391595.RLO149_c018960"/>
<dbReference type="AlphaFoldDB" id="F7ZJQ1"/>
<evidence type="ECO:0000313" key="4">
    <source>
        <dbReference type="Proteomes" id="UP000001353"/>
    </source>
</evidence>
<dbReference type="HOGENOM" id="CLU_075051_0_0_5"/>
<sequence>MRAVLLAVCLTICASPLWANARMTVLMDVLRITEVVGILRDEGFTYAETLDNDMLDGQGGTFWQAQVDQIYDVEIITEQIRQALEQGLTEVDVDAALAFFSTDAATRIIDLENAARRAMTDPDVEEAARDMFLSLQGSDDPLFQQVSRYIEVNDLLERNVSGAMSSNYQFYKGLADGHYTDEIEEDILAEVWAQQEDIRADTNEWLNGFLLLAYQPLPPQTMQRYVAYAETPEGQALNAALFEGFETVYRDISYALGRAVALNAEGDEI</sequence>
<organism evidence="3 4">
    <name type="scientific">Roseobacter litoralis (strain ATCC 49566 / DSM 6996 / JCM 21268 / NBRC 15278 / OCh 149)</name>
    <dbReference type="NCBI Taxonomy" id="391595"/>
    <lineage>
        <taxon>Bacteria</taxon>
        <taxon>Pseudomonadati</taxon>
        <taxon>Pseudomonadota</taxon>
        <taxon>Alphaproteobacteria</taxon>
        <taxon>Rhodobacterales</taxon>
        <taxon>Roseobacteraceae</taxon>
        <taxon>Roseobacter</taxon>
    </lineage>
</organism>
<dbReference type="eggNOG" id="ENOG5033F44">
    <property type="taxonomic scope" value="Bacteria"/>
</dbReference>
<dbReference type="KEGG" id="rli:RLO149_c018960"/>